<evidence type="ECO:0000313" key="1">
    <source>
        <dbReference type="EMBL" id="CAF1955966.1"/>
    </source>
</evidence>
<dbReference type="AlphaFoldDB" id="A0A816LTW2"/>
<dbReference type="EMBL" id="HG994371">
    <property type="protein sequence ID" value="CAF1955966.1"/>
    <property type="molecule type" value="Genomic_DNA"/>
</dbReference>
<dbReference type="Proteomes" id="UP001295469">
    <property type="component" value="Chromosome C07"/>
</dbReference>
<protein>
    <submittedName>
        <fullName evidence="1">(rape) hypothetical protein</fullName>
    </submittedName>
</protein>
<accession>A0A816LTW2</accession>
<proteinExistence type="predicted"/>
<sequence>MNVEVVKRNGLTECDVTYSGGAKQSCLILVSKCVNPNVVFSRSITQCLSHYLKLRADRCGETIVTKLLHLWEARNVNKGGDLIGVYITLVDEMIYFY</sequence>
<gene>
    <name evidence="1" type="ORF">DARMORV10_C07P07910.1</name>
</gene>
<name>A0A816LTW2_BRANA</name>
<organism evidence="1">
    <name type="scientific">Brassica napus</name>
    <name type="common">Rape</name>
    <dbReference type="NCBI Taxonomy" id="3708"/>
    <lineage>
        <taxon>Eukaryota</taxon>
        <taxon>Viridiplantae</taxon>
        <taxon>Streptophyta</taxon>
        <taxon>Embryophyta</taxon>
        <taxon>Tracheophyta</taxon>
        <taxon>Spermatophyta</taxon>
        <taxon>Magnoliopsida</taxon>
        <taxon>eudicotyledons</taxon>
        <taxon>Gunneridae</taxon>
        <taxon>Pentapetalae</taxon>
        <taxon>rosids</taxon>
        <taxon>malvids</taxon>
        <taxon>Brassicales</taxon>
        <taxon>Brassicaceae</taxon>
        <taxon>Brassiceae</taxon>
        <taxon>Brassica</taxon>
    </lineage>
</organism>
<reference evidence="1" key="1">
    <citation type="submission" date="2021-01" db="EMBL/GenBank/DDBJ databases">
        <authorList>
            <consortium name="Genoscope - CEA"/>
            <person name="William W."/>
        </authorList>
    </citation>
    <scope>NUCLEOTIDE SEQUENCE</scope>
</reference>